<name>A0ABN8G041_9BACL</name>
<dbReference type="RefSeq" id="WP_236284315.1">
    <property type="nucleotide sequence ID" value="NZ_CAKMMW010000001.1"/>
</dbReference>
<gene>
    <name evidence="1" type="ORF">PAECIP111891_00480</name>
</gene>
<organism evidence="1 2">
    <name type="scientific">Paenibacillus allorhizoplanae</name>
    <dbReference type="NCBI Taxonomy" id="2905648"/>
    <lineage>
        <taxon>Bacteria</taxon>
        <taxon>Bacillati</taxon>
        <taxon>Bacillota</taxon>
        <taxon>Bacilli</taxon>
        <taxon>Bacillales</taxon>
        <taxon>Paenibacillaceae</taxon>
        <taxon>Paenibacillus</taxon>
    </lineage>
</organism>
<evidence type="ECO:0000313" key="2">
    <source>
        <dbReference type="Proteomes" id="UP000838821"/>
    </source>
</evidence>
<protein>
    <submittedName>
        <fullName evidence="1">Uncharacterized protein</fullName>
    </submittedName>
</protein>
<sequence>MTIIVTGYVYGMMNYGDRMIPVVAEGEGESIPLYSLPLGSQVLIVKANDLAGDTSSETLYETTTSVDSLKALVTYFVGSGWLDPADTANNLCAKLANNDLKSFVKEVNNQRGMHIADEAAHYLLRDAQYLIVSKIQATKITD</sequence>
<keyword evidence="2" id="KW-1185">Reference proteome</keyword>
<evidence type="ECO:0000313" key="1">
    <source>
        <dbReference type="EMBL" id="CAH1193046.1"/>
    </source>
</evidence>
<dbReference type="Proteomes" id="UP000838821">
    <property type="component" value="Unassembled WGS sequence"/>
</dbReference>
<accession>A0ABN8G041</accession>
<proteinExistence type="predicted"/>
<reference evidence="1" key="1">
    <citation type="submission" date="2022-01" db="EMBL/GenBank/DDBJ databases">
        <authorList>
            <person name="Criscuolo A."/>
        </authorList>
    </citation>
    <scope>NUCLEOTIDE SEQUENCE</scope>
    <source>
        <strain evidence="1">CIP111891</strain>
    </source>
</reference>
<dbReference type="EMBL" id="CAKMMW010000001">
    <property type="protein sequence ID" value="CAH1193046.1"/>
    <property type="molecule type" value="Genomic_DNA"/>
</dbReference>
<comment type="caution">
    <text evidence="1">The sequence shown here is derived from an EMBL/GenBank/DDBJ whole genome shotgun (WGS) entry which is preliminary data.</text>
</comment>